<dbReference type="EMBL" id="CAJVPZ010007084">
    <property type="protein sequence ID" value="CAG8581724.1"/>
    <property type="molecule type" value="Genomic_DNA"/>
</dbReference>
<evidence type="ECO:0000259" key="3">
    <source>
        <dbReference type="PROSITE" id="PS51140"/>
    </source>
</evidence>
<dbReference type="PANTHER" id="PTHR21705">
    <property type="entry name" value="RAI16 PROTEIN-RELATED"/>
    <property type="match status" value="1"/>
</dbReference>
<dbReference type="Pfam" id="PF02845">
    <property type="entry name" value="CUE"/>
    <property type="match status" value="1"/>
</dbReference>
<dbReference type="InterPro" id="IPR003892">
    <property type="entry name" value="CUE"/>
</dbReference>
<dbReference type="PANTHER" id="PTHR21705:SF11">
    <property type="entry name" value="FHIP FAMILY PROTEIN CG3558"/>
    <property type="match status" value="1"/>
</dbReference>
<dbReference type="Proteomes" id="UP000789396">
    <property type="component" value="Unassembled WGS sequence"/>
</dbReference>
<feature type="compositionally biased region" description="Low complexity" evidence="2">
    <location>
        <begin position="359"/>
        <end position="374"/>
    </location>
</feature>
<dbReference type="Pfam" id="PF19314">
    <property type="entry name" value="DUF5917"/>
    <property type="match status" value="1"/>
</dbReference>
<evidence type="ECO:0000256" key="1">
    <source>
        <dbReference type="ARBA" id="ARBA00024336"/>
    </source>
</evidence>
<reference evidence="4" key="1">
    <citation type="submission" date="2021-06" db="EMBL/GenBank/DDBJ databases">
        <authorList>
            <person name="Kallberg Y."/>
            <person name="Tangrot J."/>
            <person name="Rosling A."/>
        </authorList>
    </citation>
    <scope>NUCLEOTIDE SEQUENCE</scope>
    <source>
        <strain evidence="4">IN212</strain>
    </source>
</reference>
<feature type="compositionally biased region" description="Basic residues" evidence="2">
    <location>
        <begin position="1022"/>
        <end position="1032"/>
    </location>
</feature>
<gene>
    <name evidence="4" type="ORF">RFULGI_LOCUS5878</name>
</gene>
<dbReference type="GO" id="GO:0043130">
    <property type="term" value="F:ubiquitin binding"/>
    <property type="evidence" value="ECO:0007669"/>
    <property type="project" value="InterPro"/>
</dbReference>
<dbReference type="InterPro" id="IPR045669">
    <property type="entry name" value="FHIP_C"/>
</dbReference>
<feature type="compositionally biased region" description="Low complexity" evidence="2">
    <location>
        <begin position="995"/>
        <end position="1020"/>
    </location>
</feature>
<feature type="region of interest" description="Disordered" evidence="2">
    <location>
        <begin position="991"/>
        <end position="1039"/>
    </location>
</feature>
<organism evidence="4 5">
    <name type="scientific">Racocetra fulgida</name>
    <dbReference type="NCBI Taxonomy" id="60492"/>
    <lineage>
        <taxon>Eukaryota</taxon>
        <taxon>Fungi</taxon>
        <taxon>Fungi incertae sedis</taxon>
        <taxon>Mucoromycota</taxon>
        <taxon>Glomeromycotina</taxon>
        <taxon>Glomeromycetes</taxon>
        <taxon>Diversisporales</taxon>
        <taxon>Gigasporaceae</taxon>
        <taxon>Racocetra</taxon>
    </lineage>
</organism>
<protein>
    <submittedName>
        <fullName evidence="4">3218_t:CDS:1</fullName>
    </submittedName>
</protein>
<name>A0A9N9BUP2_9GLOM</name>
<comment type="similarity">
    <text evidence="1">Belongs to the FHIP family.</text>
</comment>
<evidence type="ECO:0000313" key="5">
    <source>
        <dbReference type="Proteomes" id="UP000789396"/>
    </source>
</evidence>
<dbReference type="Gene3D" id="1.10.8.10">
    <property type="entry name" value="DNA helicase RuvA subunit, C-terminal domain"/>
    <property type="match status" value="1"/>
</dbReference>
<feature type="region of interest" description="Disordered" evidence="2">
    <location>
        <begin position="782"/>
        <end position="806"/>
    </location>
</feature>
<feature type="domain" description="CUE" evidence="3">
    <location>
        <begin position="1"/>
        <end position="39"/>
    </location>
</feature>
<feature type="region of interest" description="Disordered" evidence="2">
    <location>
        <begin position="337"/>
        <end position="377"/>
    </location>
</feature>
<feature type="compositionally biased region" description="Low complexity" evidence="2">
    <location>
        <begin position="341"/>
        <end position="350"/>
    </location>
</feature>
<accession>A0A9N9BUP2</accession>
<dbReference type="InterPro" id="IPR019384">
    <property type="entry name" value="FHIP"/>
</dbReference>
<sequence>VATVCAMFPNIPPVAVQYDLQKTGSVEVTCDNILQHGELIILCIEIKPILTFSIIHITQKPPPTVTSSFAVPSTSHASSSTTSGINVSVTHQSLVDRYKLQDAVKKGIVPPDPPKTWEATPEKRQELLQKKKDAMILQAREAQPTDAEQLAKFRESWNYIESQFNNEEKKKQLPDDVKQSDIPFHLKEMVNILVDEGLRLEDVNTGLCREEFLKSKILQKLVNLATDDVPKGICGEIIRTIGSMINLLDDRFLVHNAVHQPTVSLMINLLDDRFLVHNTVHQPNVSLLQEKYEKYDEDLVDLMYIICSKIHEFPELLNIFFHDTHWLTTPQKAYPKKESENTASFSSNSSQDGNLDDGSASANSTMNSTSAKTTEFTKEPEKREYKFLLFSYLLHFLHREGKSGEYARYGLLFIIELKDEQLGEFILESDFATIMAAGLGALYSQLPRKLMVKSSSGGLTNATLLGFGGDNTSAELERLASNGIEVSSSKAFKIQLDSFLKLLEFCQDVLNICPNVDISLALLQNVKNIFLENILYPSILECSDTDGSAVAVISYIDIIMQTLEQEELVDVVVGFLMDSDGDDEDFWKQPIANKIAKRQSTINLFEGIDSNTIKSPPYFTAIGRFTLKDLIFSRLRSSSQQTVIATLKLLHTVISKHCRYSLKLLNIELDENATCFPRPNYLYEDSYCSETHGSSFAQPKLTTISHHLKELDHFFSLIAAIDPTPQNMEIFTNGYDSYVRDAEMIIEADPCYINGLDVEWTEDGPTRPNSKKSGRQRFLTYSQGKNGKKGASKGMSAVPKHRLNPTDRLNPGDSLLQILLGTLTNFFAHSPELNLVLTGVLSALAVCPYRSLEGWLVFSGTDRLDSRRDVRRDSHIRDFESLQPGAKNLEIPLGISNNENNAVAEGDDKPINEFDEDDDRSIDFDADRCPSATKAIGATPRWTSYPQFFTIFKTLTQQVDYYRSEIEGFDQYLKERRGGLLDADDEIDENFFKQPYPSRTPTRRSSTSNHSGSGISTNTNAKNRKMTGHKTPKRAESNTNLNSQIGSLTFRSSTITSSNITTPFSTHFQKTEAIKIHPLFPAHFTRQKETKPKEITLSTLLNNVVILEEAIKELVAIVQVRRSLGIDEYKAERKKQLEEDYQDGV</sequence>
<evidence type="ECO:0000256" key="2">
    <source>
        <dbReference type="SAM" id="MobiDB-lite"/>
    </source>
</evidence>
<dbReference type="CDD" id="cd14424">
    <property type="entry name" value="CUE_Cue1p_like"/>
    <property type="match status" value="1"/>
</dbReference>
<keyword evidence="5" id="KW-1185">Reference proteome</keyword>
<dbReference type="SMART" id="SM00546">
    <property type="entry name" value="CUE"/>
    <property type="match status" value="1"/>
</dbReference>
<comment type="caution">
    <text evidence="4">The sequence shown here is derived from an EMBL/GenBank/DDBJ whole genome shotgun (WGS) entry which is preliminary data.</text>
</comment>
<dbReference type="OrthoDB" id="5350595at2759"/>
<evidence type="ECO:0000313" key="4">
    <source>
        <dbReference type="EMBL" id="CAG8581724.1"/>
    </source>
</evidence>
<dbReference type="PROSITE" id="PS51140">
    <property type="entry name" value="CUE"/>
    <property type="match status" value="1"/>
</dbReference>
<dbReference type="AlphaFoldDB" id="A0A9N9BUP2"/>
<feature type="non-terminal residue" evidence="4">
    <location>
        <position position="1"/>
    </location>
</feature>
<dbReference type="Pfam" id="PF10257">
    <property type="entry name" value="RAI16-like"/>
    <property type="match status" value="1"/>
</dbReference>
<proteinExistence type="inferred from homology"/>